<dbReference type="Proteomes" id="UP001596958">
    <property type="component" value="Unassembled WGS sequence"/>
</dbReference>
<dbReference type="EMBL" id="JBHTHU010000005">
    <property type="protein sequence ID" value="MFD0750145.1"/>
    <property type="molecule type" value="Genomic_DNA"/>
</dbReference>
<comment type="caution">
    <text evidence="1">The sequence shown here is derived from an EMBL/GenBank/DDBJ whole genome shotgun (WGS) entry which is preliminary data.</text>
</comment>
<sequence length="165" mass="18073">MKKFLIACFIIFIAGVGCKKTNIDGGGLCGCSPIQQPELMLVIKNAAGADLLSDKNAAAYAKSDIQLFKKDANGNATQLAFYIRPPFSYGNENFAFNTLYTAGINTVKQSGESIYLKLGNEPVYELKLQFNTTQPQIDKLFINNSEADKDNGTVGKYADIFYLTK</sequence>
<dbReference type="RefSeq" id="WP_377099141.1">
    <property type="nucleotide sequence ID" value="NZ_JBHTHU010000005.1"/>
</dbReference>
<reference evidence="2" key="1">
    <citation type="journal article" date="2019" name="Int. J. Syst. Evol. Microbiol.">
        <title>The Global Catalogue of Microorganisms (GCM) 10K type strain sequencing project: providing services to taxonomists for standard genome sequencing and annotation.</title>
        <authorList>
            <consortium name="The Broad Institute Genomics Platform"/>
            <consortium name="The Broad Institute Genome Sequencing Center for Infectious Disease"/>
            <person name="Wu L."/>
            <person name="Ma J."/>
        </authorList>
    </citation>
    <scope>NUCLEOTIDE SEQUENCE [LARGE SCALE GENOMIC DNA]</scope>
    <source>
        <strain evidence="2">CCUG 63418</strain>
    </source>
</reference>
<protein>
    <submittedName>
        <fullName evidence="1">Uncharacterized protein</fullName>
    </submittedName>
</protein>
<accession>A0ABW2YWB3</accession>
<name>A0ABW2YWB3_9SPHI</name>
<evidence type="ECO:0000313" key="1">
    <source>
        <dbReference type="EMBL" id="MFD0750145.1"/>
    </source>
</evidence>
<keyword evidence="2" id="KW-1185">Reference proteome</keyword>
<dbReference type="PROSITE" id="PS51257">
    <property type="entry name" value="PROKAR_LIPOPROTEIN"/>
    <property type="match status" value="1"/>
</dbReference>
<evidence type="ECO:0000313" key="2">
    <source>
        <dbReference type="Proteomes" id="UP001596958"/>
    </source>
</evidence>
<gene>
    <name evidence="1" type="ORF">ACFQZS_08335</name>
</gene>
<organism evidence="1 2">
    <name type="scientific">Mucilaginibacter calamicampi</name>
    <dbReference type="NCBI Taxonomy" id="1302352"/>
    <lineage>
        <taxon>Bacteria</taxon>
        <taxon>Pseudomonadati</taxon>
        <taxon>Bacteroidota</taxon>
        <taxon>Sphingobacteriia</taxon>
        <taxon>Sphingobacteriales</taxon>
        <taxon>Sphingobacteriaceae</taxon>
        <taxon>Mucilaginibacter</taxon>
    </lineage>
</organism>
<proteinExistence type="predicted"/>